<evidence type="ECO:0000256" key="9">
    <source>
        <dbReference type="ARBA" id="ARBA00023157"/>
    </source>
</evidence>
<evidence type="ECO:0000256" key="4">
    <source>
        <dbReference type="ARBA" id="ARBA00022685"/>
    </source>
</evidence>
<dbReference type="InterPro" id="IPR036852">
    <property type="entry name" value="Peptidase_S8/S53_dom_sf"/>
</dbReference>
<dbReference type="InterPro" id="IPR022398">
    <property type="entry name" value="Peptidase_S8_His-AS"/>
</dbReference>
<evidence type="ECO:0000313" key="19">
    <source>
        <dbReference type="Proteomes" id="UP000288716"/>
    </source>
</evidence>
<dbReference type="VEuPathDB" id="VectorBase:LDEU003058"/>
<keyword evidence="5" id="KW-0732">Signal</keyword>
<dbReference type="Proteomes" id="UP000288716">
    <property type="component" value="Unassembled WGS sequence"/>
</dbReference>
<evidence type="ECO:0000256" key="11">
    <source>
        <dbReference type="ARBA" id="ARBA00035756"/>
    </source>
</evidence>
<proteinExistence type="inferred from homology"/>
<keyword evidence="7 14" id="KW-0720">Serine protease</keyword>
<comment type="caution">
    <text evidence="18">The sequence shown here is derived from an EMBL/GenBank/DDBJ whole genome shotgun (WGS) entry which is preliminary data.</text>
</comment>
<dbReference type="InterPro" id="IPR006212">
    <property type="entry name" value="Furin_repeat"/>
</dbReference>
<dbReference type="InterPro" id="IPR034182">
    <property type="entry name" value="Kexin/furin"/>
</dbReference>
<feature type="region of interest" description="Disordered" evidence="15">
    <location>
        <begin position="114"/>
        <end position="136"/>
    </location>
</feature>
<dbReference type="InterPro" id="IPR009030">
    <property type="entry name" value="Growth_fac_rcpt_cys_sf"/>
</dbReference>
<dbReference type="GO" id="GO:0004252">
    <property type="term" value="F:serine-type endopeptidase activity"/>
    <property type="evidence" value="ECO:0007669"/>
    <property type="project" value="UniProtKB-UniRule"/>
</dbReference>
<evidence type="ECO:0000256" key="7">
    <source>
        <dbReference type="ARBA" id="ARBA00022825"/>
    </source>
</evidence>
<evidence type="ECO:0000256" key="12">
    <source>
        <dbReference type="ARBA" id="ARBA00038993"/>
    </source>
</evidence>
<evidence type="ECO:0000256" key="15">
    <source>
        <dbReference type="SAM" id="MobiDB-lite"/>
    </source>
</evidence>
<feature type="transmembrane region" description="Helical" evidence="16">
    <location>
        <begin position="884"/>
        <end position="904"/>
    </location>
</feature>
<dbReference type="InterPro" id="IPR038466">
    <property type="entry name" value="S8_pro-domain_sf"/>
</dbReference>
<dbReference type="InterPro" id="IPR008979">
    <property type="entry name" value="Galactose-bd-like_sf"/>
</dbReference>
<dbReference type="SUPFAM" id="SSF52743">
    <property type="entry name" value="Subtilisin-like"/>
    <property type="match status" value="1"/>
</dbReference>
<dbReference type="SUPFAM" id="SSF57184">
    <property type="entry name" value="Growth factor receptor domain"/>
    <property type="match status" value="2"/>
</dbReference>
<dbReference type="Gene3D" id="3.30.70.850">
    <property type="entry name" value="Peptidase S8, pro-domain"/>
    <property type="match status" value="1"/>
</dbReference>
<feature type="non-terminal residue" evidence="18">
    <location>
        <position position="1"/>
    </location>
</feature>
<keyword evidence="3 14" id="KW-0645">Protease</keyword>
<feature type="active site" description="Charge relay system" evidence="13 14">
    <location>
        <position position="329"/>
    </location>
</feature>
<dbReference type="CDD" id="cd04059">
    <property type="entry name" value="Peptidases_S8_Protein_convertases_Kexins_Furin-like"/>
    <property type="match status" value="1"/>
</dbReference>
<name>A0A443SNB7_9ACAR</name>
<dbReference type="SMART" id="SM00261">
    <property type="entry name" value="FU"/>
    <property type="match status" value="5"/>
</dbReference>
<evidence type="ECO:0000256" key="8">
    <source>
        <dbReference type="ARBA" id="ARBA00023145"/>
    </source>
</evidence>
<evidence type="ECO:0000256" key="10">
    <source>
        <dbReference type="ARBA" id="ARBA00023180"/>
    </source>
</evidence>
<comment type="similarity">
    <text evidence="2">Belongs to the peptidase S8 family. Furin subfamily.</text>
</comment>
<keyword evidence="16" id="KW-0472">Membrane</keyword>
<evidence type="ECO:0000256" key="5">
    <source>
        <dbReference type="ARBA" id="ARBA00022729"/>
    </source>
</evidence>
<dbReference type="CDD" id="cd00064">
    <property type="entry name" value="FU"/>
    <property type="match status" value="4"/>
</dbReference>
<reference evidence="18 19" key="1">
    <citation type="journal article" date="2018" name="Gigascience">
        <title>Genomes of trombidid mites reveal novel predicted allergens and laterally-transferred genes associated with secondary metabolism.</title>
        <authorList>
            <person name="Dong X."/>
            <person name="Chaisiri K."/>
            <person name="Xia D."/>
            <person name="Armstrong S.D."/>
            <person name="Fang Y."/>
            <person name="Donnelly M.J."/>
            <person name="Kadowaki T."/>
            <person name="McGarry J.W."/>
            <person name="Darby A.C."/>
            <person name="Makepeace B.L."/>
        </authorList>
    </citation>
    <scope>NUCLEOTIDE SEQUENCE [LARGE SCALE GENOMIC DNA]</scope>
    <source>
        <strain evidence="18">UoL-UT</strain>
    </source>
</reference>
<dbReference type="GO" id="GO:0016485">
    <property type="term" value="P:protein processing"/>
    <property type="evidence" value="ECO:0007669"/>
    <property type="project" value="TreeGrafter"/>
</dbReference>
<comment type="catalytic activity">
    <reaction evidence="11">
        <text>Release of mature proteins from their proproteins by cleavage of -Arg-Xaa-Yaa-Arg-|-Zaa- bonds, where Xaa can be any amino acid and Yaa is Arg or Lys. Releases albumin, complement component C3 and von Willebrand factor from their respective precursors.</text>
        <dbReference type="EC" id="3.4.21.75"/>
    </reaction>
</comment>
<organism evidence="18 19">
    <name type="scientific">Leptotrombidium deliense</name>
    <dbReference type="NCBI Taxonomy" id="299467"/>
    <lineage>
        <taxon>Eukaryota</taxon>
        <taxon>Metazoa</taxon>
        <taxon>Ecdysozoa</taxon>
        <taxon>Arthropoda</taxon>
        <taxon>Chelicerata</taxon>
        <taxon>Arachnida</taxon>
        <taxon>Acari</taxon>
        <taxon>Acariformes</taxon>
        <taxon>Trombidiformes</taxon>
        <taxon>Prostigmata</taxon>
        <taxon>Anystina</taxon>
        <taxon>Parasitengona</taxon>
        <taxon>Trombiculoidea</taxon>
        <taxon>Trombiculidae</taxon>
        <taxon>Leptotrombidium</taxon>
    </lineage>
</organism>
<dbReference type="SUPFAM" id="SSF54897">
    <property type="entry name" value="Protease propeptides/inhibitors"/>
    <property type="match status" value="1"/>
</dbReference>
<dbReference type="Gene3D" id="2.10.220.10">
    <property type="entry name" value="Hormone Receptor, Insulin-like Growth Factor Receptor 1, Chain A, domain 2"/>
    <property type="match status" value="4"/>
</dbReference>
<dbReference type="PROSITE" id="PS00138">
    <property type="entry name" value="SUBTILASE_SER"/>
    <property type="match status" value="1"/>
</dbReference>
<evidence type="ECO:0000256" key="3">
    <source>
        <dbReference type="ARBA" id="ARBA00022670"/>
    </source>
</evidence>
<dbReference type="InterPro" id="IPR015500">
    <property type="entry name" value="Peptidase_S8_subtilisin-rel"/>
</dbReference>
<keyword evidence="9" id="KW-1015">Disulfide bond</keyword>
<dbReference type="Pfam" id="PF01483">
    <property type="entry name" value="P_proprotein"/>
    <property type="match status" value="1"/>
</dbReference>
<evidence type="ECO:0000256" key="16">
    <source>
        <dbReference type="SAM" id="Phobius"/>
    </source>
</evidence>
<keyword evidence="10" id="KW-0325">Glycoprotein</keyword>
<keyword evidence="16" id="KW-0812">Transmembrane</keyword>
<dbReference type="PROSITE" id="PS00136">
    <property type="entry name" value="SUBTILASE_ASP"/>
    <property type="match status" value="1"/>
</dbReference>
<keyword evidence="8" id="KW-0865">Zymogen</keyword>
<dbReference type="Pfam" id="PF16470">
    <property type="entry name" value="S8_pro-domain"/>
    <property type="match status" value="1"/>
</dbReference>
<dbReference type="STRING" id="299467.A0A443SNB7"/>
<dbReference type="InterPro" id="IPR032815">
    <property type="entry name" value="S8_pro-domain"/>
</dbReference>
<evidence type="ECO:0000256" key="13">
    <source>
        <dbReference type="PIRSR" id="PIRSR615500-1"/>
    </source>
</evidence>
<dbReference type="FunFam" id="2.60.120.260:FF:000006">
    <property type="entry name" value="Proprotein convertase subtilisin/kexin type 5"/>
    <property type="match status" value="1"/>
</dbReference>
<dbReference type="PROSITE" id="PS00137">
    <property type="entry name" value="SUBTILASE_HIS"/>
    <property type="match status" value="1"/>
</dbReference>
<dbReference type="PANTHER" id="PTHR42884:SF23">
    <property type="entry name" value="FURIN-LIKE PROTEASE 2"/>
    <property type="match status" value="1"/>
</dbReference>
<evidence type="ECO:0000259" key="17">
    <source>
        <dbReference type="PROSITE" id="PS51829"/>
    </source>
</evidence>
<dbReference type="EMBL" id="NCKV01001117">
    <property type="protein sequence ID" value="RWS28982.1"/>
    <property type="molecule type" value="Genomic_DNA"/>
</dbReference>
<dbReference type="InterPro" id="IPR000209">
    <property type="entry name" value="Peptidase_S8/S53_dom"/>
</dbReference>
<dbReference type="GO" id="GO:0005802">
    <property type="term" value="C:trans-Golgi network"/>
    <property type="evidence" value="ECO:0007669"/>
    <property type="project" value="TreeGrafter"/>
</dbReference>
<evidence type="ECO:0000256" key="6">
    <source>
        <dbReference type="ARBA" id="ARBA00022801"/>
    </source>
</evidence>
<sequence>IIDGCYLFVDHSLQKRSLDYSHTHHTVLKKHNDVTFVEQQHIKKRVKRDSGSVNVSPKDPMYKDQWYLHDGARDGYDMNVRDAWKLGYTGKGVVITILDDGIQKDHPDLALNYDPQASYDINDNDPDPYPRDNGDNKHGTRCAGEVSAVANNDYCGVGIAYNSSIGGVRMLDGTVTDEVEARALSLNPNHVHIYSASWGPEDDGKTVDGPGILAAKAFTDGIRKGRNGLGSIYVWASGNGGRREDNCNCDGYTNSIFTLSISSASQSGTKPWYLEECSSTLATTYSSGSPRDDKNIVTVDMDTSYFQSLKSGGRVVTENLCTDSHTGTSASAPIAAGIVALALEANPNLSWRDVQHIVVRSSRSSPLMHEDGWALNGVKRKYSHKFGYGLMDATAMVKLAKKWKAVPSQRVCHTDLQSGREVIPGDNKNQLEVFIKTDACIGGSEEIRHLEHVQARLTLSFAPRGKLKITLVSPSNTSSHLLFPRPHDTQVSDFNQWPFLSVHFWGENPAGTWKLIIKNDESSTHVDGFLHSWRLIFHGTLENPQTTDTNSTHYLPRRTFRTKVPQSICARENKFKSSTSDECLQSCPDGQYGDYETGICKNCSDECETCYGPTADNCLSCKTFFYKSGCVDKCHPDYYGDVHLKECLPCPSRCQTCVNHTTCSSCGENRILNNQSQCVDKCLVEGNCSCDKNCLTCDSEKPSDCTSCPKGLLLHSKKCLSPPCPLGFYEENMECIKCHYSCKTCNGSSHYNCISCDTKSFLNEHGLCLSCPAKQFMNVDTKSCGLCHHTCGSCNGPTATDCTACDPPMFLEGSRCLPCCSNINPQVNDLDFGDVTESDCCRCQTNFGPCVFQEHPRSVNSDNIRIPNAANNENLSLLINNTSAVIITICVTSVLLFVLVFVVLEGVSTNFRGKAKNNYAEYHKLSTNVKPDVMLSNEDGDEEDSLFEKT</sequence>
<feature type="domain" description="P/Homo B" evidence="17">
    <location>
        <begin position="405"/>
        <end position="543"/>
    </location>
</feature>
<dbReference type="Pfam" id="PF00082">
    <property type="entry name" value="Peptidase_S8"/>
    <property type="match status" value="1"/>
</dbReference>
<keyword evidence="19" id="KW-1185">Reference proteome</keyword>
<keyword evidence="6 14" id="KW-0378">Hydrolase</keyword>
<evidence type="ECO:0000256" key="2">
    <source>
        <dbReference type="ARBA" id="ARBA00005325"/>
    </source>
</evidence>
<evidence type="ECO:0000313" key="18">
    <source>
        <dbReference type="EMBL" id="RWS28982.1"/>
    </source>
</evidence>
<dbReference type="Gene3D" id="3.40.50.200">
    <property type="entry name" value="Peptidase S8/S53 domain"/>
    <property type="match status" value="1"/>
</dbReference>
<accession>A0A443SNB7</accession>
<dbReference type="EC" id="3.4.21.75" evidence="12"/>
<dbReference type="PRINTS" id="PR00723">
    <property type="entry name" value="SUBTILISIN"/>
</dbReference>
<dbReference type="SUPFAM" id="SSF49785">
    <property type="entry name" value="Galactose-binding domain-like"/>
    <property type="match status" value="1"/>
</dbReference>
<dbReference type="GO" id="GO:0000139">
    <property type="term" value="C:Golgi membrane"/>
    <property type="evidence" value="ECO:0007669"/>
    <property type="project" value="TreeGrafter"/>
</dbReference>
<protein>
    <recommendedName>
        <fullName evidence="12">furin</fullName>
        <ecNumber evidence="12">3.4.21.75</ecNumber>
    </recommendedName>
</protein>
<dbReference type="PROSITE" id="PS51829">
    <property type="entry name" value="P_HOMO_B"/>
    <property type="match status" value="1"/>
</dbReference>
<dbReference type="InterPro" id="IPR023827">
    <property type="entry name" value="Peptidase_S8_Asp-AS"/>
</dbReference>
<keyword evidence="16" id="KW-1133">Transmembrane helix</keyword>
<dbReference type="OrthoDB" id="300641at2759"/>
<dbReference type="PROSITE" id="PS51892">
    <property type="entry name" value="SUBTILASE"/>
    <property type="match status" value="1"/>
</dbReference>
<dbReference type="FunFam" id="3.40.50.200:FF:000001">
    <property type="entry name" value="Furin 2, isoform B"/>
    <property type="match status" value="1"/>
</dbReference>
<feature type="active site" description="Charge relay system" evidence="13 14">
    <location>
        <position position="99"/>
    </location>
</feature>
<dbReference type="AlphaFoldDB" id="A0A443SNB7"/>
<comment type="cofactor">
    <cofactor evidence="1">
        <name>Ca(2+)</name>
        <dbReference type="ChEBI" id="CHEBI:29108"/>
    </cofactor>
</comment>
<feature type="active site" description="Charge relay system" evidence="13 14">
    <location>
        <position position="138"/>
    </location>
</feature>
<evidence type="ECO:0000256" key="14">
    <source>
        <dbReference type="PROSITE-ProRule" id="PRU01240"/>
    </source>
</evidence>
<dbReference type="PANTHER" id="PTHR42884">
    <property type="entry name" value="PROPROTEIN CONVERTASE SUBTILISIN/KEXIN-RELATED"/>
    <property type="match status" value="1"/>
</dbReference>
<keyword evidence="4" id="KW-0165">Cleavage on pair of basic residues</keyword>
<evidence type="ECO:0000256" key="1">
    <source>
        <dbReference type="ARBA" id="ARBA00001913"/>
    </source>
</evidence>
<dbReference type="InterPro" id="IPR023828">
    <property type="entry name" value="Peptidase_S8_Ser-AS"/>
</dbReference>
<dbReference type="Gene3D" id="2.60.120.260">
    <property type="entry name" value="Galactose-binding domain-like"/>
    <property type="match status" value="1"/>
</dbReference>
<gene>
    <name evidence="18" type="ORF">B4U80_03484</name>
</gene>
<dbReference type="InterPro" id="IPR002884">
    <property type="entry name" value="P_dom"/>
</dbReference>